<gene>
    <name evidence="5" type="ORF">BIW53_18825</name>
</gene>
<dbReference type="InterPro" id="IPR052067">
    <property type="entry name" value="Metal_resp_HTH_trans_reg"/>
</dbReference>
<name>A0A1S1MXA2_9GAMM</name>
<dbReference type="STRING" id="327939.BIW53_18825"/>
<dbReference type="EMBL" id="MNAN01000037">
    <property type="protein sequence ID" value="OHU93417.1"/>
    <property type="molecule type" value="Genomic_DNA"/>
</dbReference>
<evidence type="ECO:0000256" key="1">
    <source>
        <dbReference type="ARBA" id="ARBA00023015"/>
    </source>
</evidence>
<proteinExistence type="predicted"/>
<dbReference type="Gene3D" id="1.10.10.10">
    <property type="entry name" value="Winged helix-like DNA-binding domain superfamily/Winged helix DNA-binding domain"/>
    <property type="match status" value="1"/>
</dbReference>
<protein>
    <submittedName>
        <fullName evidence="5">MarR family transcriptional regulator</fullName>
    </submittedName>
</protein>
<dbReference type="AlphaFoldDB" id="A0A1S1MXA2"/>
<evidence type="ECO:0000256" key="3">
    <source>
        <dbReference type="ARBA" id="ARBA00023163"/>
    </source>
</evidence>
<dbReference type="GO" id="GO:0003700">
    <property type="term" value="F:DNA-binding transcription factor activity"/>
    <property type="evidence" value="ECO:0007669"/>
    <property type="project" value="InterPro"/>
</dbReference>
<dbReference type="Proteomes" id="UP000180253">
    <property type="component" value="Unassembled WGS sequence"/>
</dbReference>
<dbReference type="PANTHER" id="PTHR35790:SF4">
    <property type="entry name" value="HTH-TYPE TRANSCRIPTIONAL REGULATOR PCHR"/>
    <property type="match status" value="1"/>
</dbReference>
<dbReference type="InterPro" id="IPR000835">
    <property type="entry name" value="HTH_MarR-typ"/>
</dbReference>
<evidence type="ECO:0000313" key="5">
    <source>
        <dbReference type="EMBL" id="OHU93417.1"/>
    </source>
</evidence>
<sequence>MNNKARKAAFELSKNIEQPYDLYNHVPYRIAVASNLLAMDRDAYVKSLTGLETREIRVLLNIGSYGPINAADIAYQSRLDPYSVNRAINTLLKQGLICPDNDHVKQRSKLVKLSDLGLPLYRQVIEHMRQREAYVLSDVTEEEKRLLLSLLERIELRAEAKLAQSAEDLESQGHGITRDQAELIRWHKRSSKSI</sequence>
<organism evidence="5 6">
    <name type="scientific">Pseudoalteromonas byunsanensis</name>
    <dbReference type="NCBI Taxonomy" id="327939"/>
    <lineage>
        <taxon>Bacteria</taxon>
        <taxon>Pseudomonadati</taxon>
        <taxon>Pseudomonadota</taxon>
        <taxon>Gammaproteobacteria</taxon>
        <taxon>Alteromonadales</taxon>
        <taxon>Pseudoalteromonadaceae</taxon>
        <taxon>Pseudoalteromonas</taxon>
    </lineage>
</organism>
<evidence type="ECO:0000313" key="6">
    <source>
        <dbReference type="Proteomes" id="UP000180253"/>
    </source>
</evidence>
<dbReference type="Pfam" id="PF12802">
    <property type="entry name" value="MarR_2"/>
    <property type="match status" value="1"/>
</dbReference>
<dbReference type="SUPFAM" id="SSF46785">
    <property type="entry name" value="Winged helix' DNA-binding domain"/>
    <property type="match status" value="1"/>
</dbReference>
<dbReference type="OrthoDB" id="6195363at2"/>
<reference evidence="5 6" key="1">
    <citation type="submission" date="2016-10" db="EMBL/GenBank/DDBJ databases">
        <title>Pseudoalteromonas amylolytica sp. nov., isolated from the surface seawater.</title>
        <authorList>
            <person name="Wu Y.-H."/>
            <person name="Cheng H."/>
            <person name="Jin X.-B."/>
            <person name="Wang C.-S."/>
            <person name="Xu X.-W."/>
        </authorList>
    </citation>
    <scope>NUCLEOTIDE SEQUENCE [LARGE SCALE GENOMIC DNA]</scope>
    <source>
        <strain evidence="5 6">JCM 12483</strain>
    </source>
</reference>
<dbReference type="RefSeq" id="WP_070993572.1">
    <property type="nucleotide sequence ID" value="NZ_CBCSHD010000012.1"/>
</dbReference>
<dbReference type="GO" id="GO:0003677">
    <property type="term" value="F:DNA binding"/>
    <property type="evidence" value="ECO:0007669"/>
    <property type="project" value="UniProtKB-KW"/>
</dbReference>
<feature type="domain" description="HTH marR-type" evidence="4">
    <location>
        <begin position="23"/>
        <end position="156"/>
    </location>
</feature>
<keyword evidence="1" id="KW-0805">Transcription regulation</keyword>
<keyword evidence="3" id="KW-0804">Transcription</keyword>
<accession>A0A1S1MXA2</accession>
<dbReference type="PANTHER" id="PTHR35790">
    <property type="entry name" value="HTH-TYPE TRANSCRIPTIONAL REGULATOR PCHR"/>
    <property type="match status" value="1"/>
</dbReference>
<keyword evidence="2" id="KW-0238">DNA-binding</keyword>
<dbReference type="SMART" id="SM00347">
    <property type="entry name" value="HTH_MARR"/>
    <property type="match status" value="1"/>
</dbReference>
<keyword evidence="6" id="KW-1185">Reference proteome</keyword>
<dbReference type="InterPro" id="IPR036390">
    <property type="entry name" value="WH_DNA-bd_sf"/>
</dbReference>
<dbReference type="PROSITE" id="PS50995">
    <property type="entry name" value="HTH_MARR_2"/>
    <property type="match status" value="1"/>
</dbReference>
<comment type="caution">
    <text evidence="5">The sequence shown here is derived from an EMBL/GenBank/DDBJ whole genome shotgun (WGS) entry which is preliminary data.</text>
</comment>
<evidence type="ECO:0000259" key="4">
    <source>
        <dbReference type="PROSITE" id="PS50995"/>
    </source>
</evidence>
<evidence type="ECO:0000256" key="2">
    <source>
        <dbReference type="ARBA" id="ARBA00023125"/>
    </source>
</evidence>
<dbReference type="InterPro" id="IPR036388">
    <property type="entry name" value="WH-like_DNA-bd_sf"/>
</dbReference>